<protein>
    <submittedName>
        <fullName evidence="2">Uncharacterized protein</fullName>
    </submittedName>
</protein>
<dbReference type="OMA" id="EQFRHSE"/>
<dbReference type="EMBL" id="CAJJDP010000011">
    <property type="protein sequence ID" value="CAD8141163.1"/>
    <property type="molecule type" value="Genomic_DNA"/>
</dbReference>
<comment type="caution">
    <text evidence="2">The sequence shown here is derived from an EMBL/GenBank/DDBJ whole genome shotgun (WGS) entry which is preliminary data.</text>
</comment>
<name>A0A8S1SL44_PAROT</name>
<feature type="coiled-coil region" evidence="1">
    <location>
        <begin position="449"/>
        <end position="483"/>
    </location>
</feature>
<dbReference type="Proteomes" id="UP000683925">
    <property type="component" value="Unassembled WGS sequence"/>
</dbReference>
<dbReference type="AlphaFoldDB" id="A0A8S1SL44"/>
<dbReference type="OrthoDB" id="305860at2759"/>
<feature type="coiled-coil region" evidence="1">
    <location>
        <begin position="341"/>
        <end position="386"/>
    </location>
</feature>
<sequence>MDQQQGQEQILNSPQKLELNNYQEGSQKNEFPELMLKAKVNEDLIQCLIIQLNQAKMHCSELMKENSKNEETHLKNIMQIIENSLERIKTSKINLENDISSNSVSQESYFNQGTSISNQDNFLTNINYVSDLNKQIAFVSQAILQSPQEEEQYELQRGSEQFRHSEQYSDYYQMHNHQQQQKQIQQIMSQEDDQQSPISHRMNEELPESKLVKYRAIAKQIQNFNSELKELKDKFRQDYKQIFSDQIQQTAQYFDTLIDKYQEKKYELQQREIQELEQFQQTESIVKDDSKLNQLLTQYLNKIKDYFLNINLEAKGVKEKVQKFVENQFNAFFEAAQKLLLSQSKTTSTEKNKQIEQLKQNHQIEIKQKEQEIINLNKKLNESQEYLNLTAFNDNNICSKITQINRLLEQTSQSINQTTQKLDYNNLEEMISQIKQINQTFTGETKNDIEKLKRQLFESQQKIELLEAQKQNYENLINNNNHSAILEKKIEEFQSKYNQQFNQTDQIYQKTRKIEEIREELRVLNSIIQGDQDKLKNKYEEEKKKAIQTWLEGSFKLQDRSLLYIQLGLKIFQQYYKSHNQNSQKIKSQTDKLIKFHETYQKKEYFKLTDLQQIQQFYTNQERELKALFDDSFNEYKNFIAEITNRRYQ</sequence>
<reference evidence="2" key="1">
    <citation type="submission" date="2021-01" db="EMBL/GenBank/DDBJ databases">
        <authorList>
            <consortium name="Genoscope - CEA"/>
            <person name="William W."/>
        </authorList>
    </citation>
    <scope>NUCLEOTIDE SEQUENCE</scope>
</reference>
<keyword evidence="1" id="KW-0175">Coiled coil</keyword>
<gene>
    <name evidence="2" type="ORF">POCTA_138.1.T0120273</name>
</gene>
<keyword evidence="3" id="KW-1185">Reference proteome</keyword>
<proteinExistence type="predicted"/>
<feature type="coiled-coil region" evidence="1">
    <location>
        <begin position="214"/>
        <end position="241"/>
    </location>
</feature>
<evidence type="ECO:0000256" key="1">
    <source>
        <dbReference type="SAM" id="Coils"/>
    </source>
</evidence>
<accession>A0A8S1SL44</accession>
<organism evidence="2 3">
    <name type="scientific">Paramecium octaurelia</name>
    <dbReference type="NCBI Taxonomy" id="43137"/>
    <lineage>
        <taxon>Eukaryota</taxon>
        <taxon>Sar</taxon>
        <taxon>Alveolata</taxon>
        <taxon>Ciliophora</taxon>
        <taxon>Intramacronucleata</taxon>
        <taxon>Oligohymenophorea</taxon>
        <taxon>Peniculida</taxon>
        <taxon>Parameciidae</taxon>
        <taxon>Paramecium</taxon>
    </lineage>
</organism>
<evidence type="ECO:0000313" key="2">
    <source>
        <dbReference type="EMBL" id="CAD8141163.1"/>
    </source>
</evidence>
<evidence type="ECO:0000313" key="3">
    <source>
        <dbReference type="Proteomes" id="UP000683925"/>
    </source>
</evidence>